<accession>A0A1H3TBX8</accession>
<dbReference type="PANTHER" id="PTHR48081">
    <property type="entry name" value="AB HYDROLASE SUPERFAMILY PROTEIN C4A8.06C"/>
    <property type="match status" value="1"/>
</dbReference>
<sequence length="304" mass="32534">MSKSDVVELSPEAIAFENLLQSGGAPTELDIRRNATENLHRAASEPEGVTYREVDANGVFGIWAEPVGANTDFVLLHSHAGGSVVTSAFVDRKLAGHIAKAVGIPVLVVDFRRAPENKYPAQLDDVETAFEWLLEQGYPSENIVTIGHSIGGFLSLAVALRRRDAGKSLPGAIVSISPWADLGIANDTIESNAETDKVLSRGLLEFFREAWIGGTETAADDPKVNLNASDLSNLPPTLVSWGTYEVLAGEDEELAGRLKAAGNHVQSLPVAGAQHSYVWAAGRVPETDKAIQEIATWVRTSLAF</sequence>
<proteinExistence type="inferred from homology"/>
<dbReference type="Proteomes" id="UP000198891">
    <property type="component" value="Unassembled WGS sequence"/>
</dbReference>
<dbReference type="EMBL" id="FNPZ01000005">
    <property type="protein sequence ID" value="SDZ47746.1"/>
    <property type="molecule type" value="Genomic_DNA"/>
</dbReference>
<dbReference type="Gene3D" id="3.40.50.1820">
    <property type="entry name" value="alpha/beta hydrolase"/>
    <property type="match status" value="1"/>
</dbReference>
<evidence type="ECO:0000313" key="5">
    <source>
        <dbReference type="Proteomes" id="UP000198891"/>
    </source>
</evidence>
<dbReference type="Pfam" id="PF07859">
    <property type="entry name" value="Abhydrolase_3"/>
    <property type="match status" value="1"/>
</dbReference>
<keyword evidence="5" id="KW-1185">Reference proteome</keyword>
<dbReference type="PANTHER" id="PTHR48081:SF30">
    <property type="entry name" value="ACETYL-HYDROLASE LIPR-RELATED"/>
    <property type="match status" value="1"/>
</dbReference>
<evidence type="ECO:0000259" key="3">
    <source>
        <dbReference type="Pfam" id="PF07859"/>
    </source>
</evidence>
<dbReference type="GO" id="GO:0004806">
    <property type="term" value="F:triacylglycerol lipase activity"/>
    <property type="evidence" value="ECO:0007669"/>
    <property type="project" value="TreeGrafter"/>
</dbReference>
<dbReference type="RefSeq" id="WP_175494405.1">
    <property type="nucleotide sequence ID" value="NZ_FNPZ01000005.1"/>
</dbReference>
<dbReference type="STRING" id="381665.SAMN05216554_4057"/>
<feature type="domain" description="Alpha/beta hydrolase fold-3" evidence="3">
    <location>
        <begin position="75"/>
        <end position="278"/>
    </location>
</feature>
<comment type="similarity">
    <text evidence="1">Belongs to the 'GDXG' lipolytic enzyme family.</text>
</comment>
<dbReference type="InterPro" id="IPR050300">
    <property type="entry name" value="GDXG_lipolytic_enzyme"/>
</dbReference>
<protein>
    <submittedName>
        <fullName evidence="4">Acetyl esterase/lipase</fullName>
    </submittedName>
</protein>
<evidence type="ECO:0000256" key="1">
    <source>
        <dbReference type="ARBA" id="ARBA00010515"/>
    </source>
</evidence>
<organism evidence="4 5">
    <name type="scientific">Herbiconiux ginsengi</name>
    <dbReference type="NCBI Taxonomy" id="381665"/>
    <lineage>
        <taxon>Bacteria</taxon>
        <taxon>Bacillati</taxon>
        <taxon>Actinomycetota</taxon>
        <taxon>Actinomycetes</taxon>
        <taxon>Micrococcales</taxon>
        <taxon>Microbacteriaceae</taxon>
        <taxon>Herbiconiux</taxon>
    </lineage>
</organism>
<keyword evidence="2" id="KW-0378">Hydrolase</keyword>
<evidence type="ECO:0000313" key="4">
    <source>
        <dbReference type="EMBL" id="SDZ47746.1"/>
    </source>
</evidence>
<dbReference type="InterPro" id="IPR029058">
    <property type="entry name" value="AB_hydrolase_fold"/>
</dbReference>
<dbReference type="AlphaFoldDB" id="A0A1H3TBX8"/>
<reference evidence="4 5" key="1">
    <citation type="submission" date="2016-10" db="EMBL/GenBank/DDBJ databases">
        <authorList>
            <person name="de Groot N.N."/>
        </authorList>
    </citation>
    <scope>NUCLEOTIDE SEQUENCE [LARGE SCALE GENOMIC DNA]</scope>
    <source>
        <strain evidence="4 5">CGMCC 4.3491</strain>
    </source>
</reference>
<evidence type="ECO:0000256" key="2">
    <source>
        <dbReference type="ARBA" id="ARBA00022801"/>
    </source>
</evidence>
<gene>
    <name evidence="4" type="ORF">SAMN05216554_4057</name>
</gene>
<name>A0A1H3TBX8_9MICO</name>
<dbReference type="InterPro" id="IPR013094">
    <property type="entry name" value="AB_hydrolase_3"/>
</dbReference>
<dbReference type="SUPFAM" id="SSF53474">
    <property type="entry name" value="alpha/beta-Hydrolases"/>
    <property type="match status" value="1"/>
</dbReference>